<organism evidence="1 2">
    <name type="scientific">Lacticaseibacillus nasuensis JCM 17158</name>
    <dbReference type="NCBI Taxonomy" id="1291734"/>
    <lineage>
        <taxon>Bacteria</taxon>
        <taxon>Bacillati</taxon>
        <taxon>Bacillota</taxon>
        <taxon>Bacilli</taxon>
        <taxon>Lactobacillales</taxon>
        <taxon>Lactobacillaceae</taxon>
        <taxon>Lacticaseibacillus</taxon>
    </lineage>
</organism>
<reference evidence="1 2" key="1">
    <citation type="journal article" date="2015" name="Genome Announc.">
        <title>Expanding the biotechnology potential of lactobacilli through comparative genomics of 213 strains and associated genera.</title>
        <authorList>
            <person name="Sun Z."/>
            <person name="Harris H.M."/>
            <person name="McCann A."/>
            <person name="Guo C."/>
            <person name="Argimon S."/>
            <person name="Zhang W."/>
            <person name="Yang X."/>
            <person name="Jeffery I.B."/>
            <person name="Cooney J.C."/>
            <person name="Kagawa T.F."/>
            <person name="Liu W."/>
            <person name="Song Y."/>
            <person name="Salvetti E."/>
            <person name="Wrobel A."/>
            <person name="Rasinkangas P."/>
            <person name="Parkhill J."/>
            <person name="Rea M.C."/>
            <person name="O'Sullivan O."/>
            <person name="Ritari J."/>
            <person name="Douillard F.P."/>
            <person name="Paul Ross R."/>
            <person name="Yang R."/>
            <person name="Briner A.E."/>
            <person name="Felis G.E."/>
            <person name="de Vos W.M."/>
            <person name="Barrangou R."/>
            <person name="Klaenhammer T.R."/>
            <person name="Caufield P.W."/>
            <person name="Cui Y."/>
            <person name="Zhang H."/>
            <person name="O'Toole P.W."/>
        </authorList>
    </citation>
    <scope>NUCLEOTIDE SEQUENCE [LARGE SCALE GENOMIC DNA]</scope>
    <source>
        <strain evidence="1 2">JCM 17158</strain>
    </source>
</reference>
<evidence type="ECO:0000313" key="1">
    <source>
        <dbReference type="EMBL" id="KRK73312.1"/>
    </source>
</evidence>
<dbReference type="Proteomes" id="UP000051804">
    <property type="component" value="Unassembled WGS sequence"/>
</dbReference>
<dbReference type="AlphaFoldDB" id="A0A0R1JPE2"/>
<proteinExistence type="predicted"/>
<accession>A0A0R1JPE2</accession>
<sequence>MRVIFRRQSRNRLAPLAWRDYFAVRPGLANPQFLHKNQSAQLVHSLFIHAILPAHKVGIN</sequence>
<comment type="caution">
    <text evidence="1">The sequence shown here is derived from an EMBL/GenBank/DDBJ whole genome shotgun (WGS) entry which is preliminary data.</text>
</comment>
<name>A0A0R1JPE2_9LACO</name>
<dbReference type="EMBL" id="AZDJ01000013">
    <property type="protein sequence ID" value="KRK73312.1"/>
    <property type="molecule type" value="Genomic_DNA"/>
</dbReference>
<gene>
    <name evidence="1" type="ORF">FD02_GL001170</name>
</gene>
<keyword evidence="2" id="KW-1185">Reference proteome</keyword>
<protein>
    <submittedName>
        <fullName evidence="1">Uncharacterized protein</fullName>
    </submittedName>
</protein>
<evidence type="ECO:0000313" key="2">
    <source>
        <dbReference type="Proteomes" id="UP000051804"/>
    </source>
</evidence>